<dbReference type="EMBL" id="JAARZA010000003">
    <property type="protein sequence ID" value="MBC2240570.1"/>
    <property type="molecule type" value="Genomic_DNA"/>
</dbReference>
<dbReference type="Pfam" id="PF20622">
    <property type="entry name" value="Big_15"/>
    <property type="match status" value="3"/>
</dbReference>
<feature type="signal peptide" evidence="3">
    <location>
        <begin position="1"/>
        <end position="37"/>
    </location>
</feature>
<gene>
    <name evidence="6" type="ORF">HCB35_08765</name>
</gene>
<feature type="coiled-coil region" evidence="1">
    <location>
        <begin position="276"/>
        <end position="312"/>
    </location>
</feature>
<dbReference type="RefSeq" id="WP_185540885.1">
    <property type="nucleotide sequence ID" value="NZ_JAARZA010000003.1"/>
</dbReference>
<feature type="chain" id="PRO_5032586797" description="Bacterial Ig domain-containing protein" evidence="3">
    <location>
        <begin position="38"/>
        <end position="991"/>
    </location>
</feature>
<evidence type="ECO:0008006" key="8">
    <source>
        <dbReference type="Google" id="ProtNLM"/>
    </source>
</evidence>
<proteinExistence type="predicted"/>
<feature type="coiled-coil region" evidence="1">
    <location>
        <begin position="555"/>
        <end position="598"/>
    </location>
</feature>
<feature type="coiled-coil region" evidence="1">
    <location>
        <begin position="426"/>
        <end position="453"/>
    </location>
</feature>
<dbReference type="Proteomes" id="UP000553016">
    <property type="component" value="Unassembled WGS sequence"/>
</dbReference>
<accession>A0A842ENJ4</accession>
<dbReference type="AlphaFoldDB" id="A0A842ENJ4"/>
<evidence type="ECO:0000256" key="3">
    <source>
        <dbReference type="SAM" id="SignalP"/>
    </source>
</evidence>
<evidence type="ECO:0000313" key="6">
    <source>
        <dbReference type="EMBL" id="MBC2240570.1"/>
    </source>
</evidence>
<feature type="domain" description="Pesticidal crystal protein Cry1Aa" evidence="4">
    <location>
        <begin position="526"/>
        <end position="587"/>
    </location>
</feature>
<organism evidence="6 7">
    <name type="scientific">Listeria booriae</name>
    <dbReference type="NCBI Taxonomy" id="1552123"/>
    <lineage>
        <taxon>Bacteria</taxon>
        <taxon>Bacillati</taxon>
        <taxon>Bacillota</taxon>
        <taxon>Bacilli</taxon>
        <taxon>Bacillales</taxon>
        <taxon>Listeriaceae</taxon>
        <taxon>Listeria</taxon>
    </lineage>
</organism>
<feature type="compositionally biased region" description="Basic and acidic residues" evidence="2">
    <location>
        <begin position="511"/>
        <end position="525"/>
    </location>
</feature>
<feature type="coiled-coil region" evidence="1">
    <location>
        <begin position="644"/>
        <end position="673"/>
    </location>
</feature>
<sequence length="991" mass="106350">MTKKKNMKKMLNVLTAKAIIISSISGAVLTPSLSALAAEGQNVVGAATTGSELISKDLSLENNRFKNFTITGEYTNTPNAASGFELTGTDPNWYGLSGQTHRMVRKSNPFSYYLPETRAIAETAGFTAVTIDTKVGKSYVFDYSYALSNSDTKTASANSKLNMEVGVSQYGGDKIKYNTYSLAGNQETTLSDKAQIEFKATSTKTIVYMRAGYTSMNTSGAQHFASLDSYSLKAVEDPAELKAEQAIADLFVNGNVNGTIKDSTNQAALNNAKSLVAVITDTAKKAELEAQLAEAQKQVDTKTELARQASAKRLIEALFNNNDVNGTIKDSTNLGSLANPKSLVAAMTDTDKKAEFEAQIAEAQRQIDARKAEATAELARQEAAKKAVEGLFTNNDVNGTIKDSTNQAALNDAKNLVAAITDTAKKAGFEAQLAEAQKQVDTKTAEAAELARQEAAINAVKELFNNNNVNGPIKDSTTQEAINTAKELVAAITDVAKKAELEAQLAEAQKQVDTKTAENEAEQGRQETATDAVKDLFNNNDTTGTIKDNTTQEAINNAKELVAAITDAVKKAELEAQLAEAQKQVDAKTEDTAAEQARQETATDAVKELFNNNDVTGTIKDSTTQEAINTAKELVATITDADKKAELEKAITEAQKQLDAKTAENEAEQGRQETATDAVKELFNNNDTTGTIKDNTTQDAINTAKELVATITDADKKAELEKAITEAQKQLTERETKVEVTGKGNTFTLQQDRYLTGTYTGDVTSMSVDINGKRYYGGTVKNGEFSFYALDKIAKETDEVLVNLHGADKSIQTTFAVVVKSPTKITSNAYKLKDSNITGTFNNTDITKMNIVVNGKTYWGGTVANGEFKFYALDKITSATDEVTMNFFNANNELIISKNLTITAPVVTAGDITSATLAVGDKNIVGTVTGDIKSFGVTIDGTTYNGGTIAADGTFKFYVADKKFTADSVITIVAYDKSKNTLSEMDIVVSK</sequence>
<evidence type="ECO:0000256" key="2">
    <source>
        <dbReference type="SAM" id="MobiDB-lite"/>
    </source>
</evidence>
<feature type="domain" description="Bacterial Ig" evidence="5">
    <location>
        <begin position="824"/>
        <end position="903"/>
    </location>
</feature>
<feature type="domain" description="Pesticidal crystal protein Cry1Aa" evidence="4">
    <location>
        <begin position="381"/>
        <end position="441"/>
    </location>
</feature>
<protein>
    <recommendedName>
        <fullName evidence="8">Bacterial Ig domain-containing protein</fullName>
    </recommendedName>
</protein>
<evidence type="ECO:0000313" key="7">
    <source>
        <dbReference type="Proteomes" id="UP000553016"/>
    </source>
</evidence>
<feature type="domain" description="Bacterial Ig" evidence="5">
    <location>
        <begin position="910"/>
        <end position="990"/>
    </location>
</feature>
<name>A0A842ENJ4_9LIST</name>
<feature type="domain" description="Bacterial Ig" evidence="5">
    <location>
        <begin position="745"/>
        <end position="810"/>
    </location>
</feature>
<comment type="caution">
    <text evidence="6">The sequence shown here is derived from an EMBL/GenBank/DDBJ whole genome shotgun (WGS) entry which is preliminary data.</text>
</comment>
<reference evidence="6 7" key="1">
    <citation type="submission" date="2020-03" db="EMBL/GenBank/DDBJ databases">
        <title>Soil Listeria distribution.</title>
        <authorList>
            <person name="Liao J."/>
            <person name="Wiedmann M."/>
        </authorList>
    </citation>
    <scope>NUCLEOTIDE SEQUENCE [LARGE SCALE GENOMIC DNA]</scope>
    <source>
        <strain evidence="6 7">FSL L7-0149</strain>
    </source>
</reference>
<feature type="domain" description="Pesticidal crystal protein Cry1Aa" evidence="4">
    <location>
        <begin position="599"/>
        <end position="660"/>
    </location>
</feature>
<feature type="domain" description="Pesticidal crystal protein Cry1Aa" evidence="4">
    <location>
        <begin position="672"/>
        <end position="731"/>
    </location>
</feature>
<keyword evidence="3" id="KW-0732">Signal</keyword>
<feature type="coiled-coil region" evidence="1">
    <location>
        <begin position="346"/>
        <end position="391"/>
    </location>
</feature>
<evidence type="ECO:0000256" key="1">
    <source>
        <dbReference type="SAM" id="Coils"/>
    </source>
</evidence>
<feature type="domain" description="Pesticidal crystal protein Cry1Aa" evidence="4">
    <location>
        <begin position="453"/>
        <end position="513"/>
    </location>
</feature>
<evidence type="ECO:0000259" key="4">
    <source>
        <dbReference type="Pfam" id="PF18449"/>
    </source>
</evidence>
<dbReference type="InterPro" id="IPR054544">
    <property type="entry name" value="Pest_crys_Cry1Aa_dom-IV"/>
</dbReference>
<feature type="compositionally biased region" description="Polar residues" evidence="2">
    <location>
        <begin position="537"/>
        <end position="547"/>
    </location>
</feature>
<feature type="region of interest" description="Disordered" evidence="2">
    <location>
        <begin position="511"/>
        <end position="547"/>
    </location>
</feature>
<keyword evidence="1" id="KW-0175">Coiled coil</keyword>
<dbReference type="InterPro" id="IPR046746">
    <property type="entry name" value="Big_15"/>
</dbReference>
<evidence type="ECO:0000259" key="5">
    <source>
        <dbReference type="Pfam" id="PF20622"/>
    </source>
</evidence>
<dbReference type="Pfam" id="PF18449">
    <property type="entry name" value="Endotoxin_C2"/>
    <property type="match status" value="5"/>
</dbReference>